<dbReference type="OrthoDB" id="7054801at2"/>
<evidence type="ECO:0000313" key="3">
    <source>
        <dbReference type="EMBL" id="SFI27359.1"/>
    </source>
</evidence>
<accession>A0A1I3GVI1</accession>
<feature type="transmembrane region" description="Helical" evidence="2">
    <location>
        <begin position="225"/>
        <end position="245"/>
    </location>
</feature>
<proteinExistence type="predicted"/>
<dbReference type="AlphaFoldDB" id="A0A1I3GVI1"/>
<feature type="transmembrane region" description="Helical" evidence="2">
    <location>
        <begin position="6"/>
        <end position="23"/>
    </location>
</feature>
<dbReference type="InterPro" id="IPR043747">
    <property type="entry name" value="DUF5692"/>
</dbReference>
<dbReference type="EMBL" id="FOQA01000010">
    <property type="protein sequence ID" value="SFI27359.1"/>
    <property type="molecule type" value="Genomic_DNA"/>
</dbReference>
<feature type="transmembrane region" description="Helical" evidence="2">
    <location>
        <begin position="58"/>
        <end position="80"/>
    </location>
</feature>
<feature type="transmembrane region" description="Helical" evidence="2">
    <location>
        <begin position="251"/>
        <end position="273"/>
    </location>
</feature>
<keyword evidence="2" id="KW-0812">Transmembrane</keyword>
<feature type="transmembrane region" description="Helical" evidence="2">
    <location>
        <begin position="132"/>
        <end position="154"/>
    </location>
</feature>
<dbReference type="Proteomes" id="UP000199287">
    <property type="component" value="Unassembled WGS sequence"/>
</dbReference>
<feature type="transmembrane region" description="Helical" evidence="2">
    <location>
        <begin position="166"/>
        <end position="188"/>
    </location>
</feature>
<evidence type="ECO:0000256" key="1">
    <source>
        <dbReference type="SAM" id="MobiDB-lite"/>
    </source>
</evidence>
<evidence type="ECO:0000313" key="4">
    <source>
        <dbReference type="Proteomes" id="UP000199287"/>
    </source>
</evidence>
<dbReference type="RefSeq" id="WP_093373423.1">
    <property type="nucleotide sequence ID" value="NZ_FOQA01000010.1"/>
</dbReference>
<gene>
    <name evidence="3" type="ORF">SAMN05192551_11062</name>
</gene>
<feature type="transmembrane region" description="Helical" evidence="2">
    <location>
        <begin position="92"/>
        <end position="112"/>
    </location>
</feature>
<keyword evidence="4" id="KW-1185">Reference proteome</keyword>
<feature type="transmembrane region" description="Helical" evidence="2">
    <location>
        <begin position="194"/>
        <end position="213"/>
    </location>
</feature>
<dbReference type="Pfam" id="PF18948">
    <property type="entry name" value="DUF5692"/>
    <property type="match status" value="1"/>
</dbReference>
<evidence type="ECO:0000256" key="2">
    <source>
        <dbReference type="SAM" id="Phobius"/>
    </source>
</evidence>
<organism evidence="3 4">
    <name type="scientific">Tindallia magadiensis</name>
    <dbReference type="NCBI Taxonomy" id="69895"/>
    <lineage>
        <taxon>Bacteria</taxon>
        <taxon>Bacillati</taxon>
        <taxon>Bacillota</taxon>
        <taxon>Clostridia</taxon>
        <taxon>Peptostreptococcales</taxon>
        <taxon>Tindalliaceae</taxon>
        <taxon>Tindallia</taxon>
    </lineage>
</organism>
<reference evidence="4" key="1">
    <citation type="submission" date="2016-10" db="EMBL/GenBank/DDBJ databases">
        <authorList>
            <person name="Varghese N."/>
            <person name="Submissions S."/>
        </authorList>
    </citation>
    <scope>NUCLEOTIDE SEQUENCE [LARGE SCALE GENOMIC DNA]</scope>
    <source>
        <strain evidence="4">Z-7934</strain>
    </source>
</reference>
<keyword evidence="2" id="KW-1133">Transmembrane helix</keyword>
<name>A0A1I3GVI1_9FIRM</name>
<protein>
    <submittedName>
        <fullName evidence="3">Uncharacterized protein</fullName>
    </submittedName>
</protein>
<sequence>MFFFEDLTIINVVTFIVVILAAIGINELLRMSKKISIGIFLVLPFIMTFYWISNDSEVVSWFFWVKVYSALAGSLIYMVVRFTDYPVKHPGYLLLIPGILALNILEAVVREFQVVLAGFHGMVDGAYYISGGWNYVNAVAGIINILLLCGWVGIKRKERKNRVDMVWPDLGSVYIMAYALWNISYVYSCSPNNALYSGFALNLAPIIPAFFWAKGTWMQNRAHTLSVWMILIMTFPYLFADGSILQASLSYHAAANWTLAIASLGLNGTLFVWQAARILKTKKNPLREEIWVGTSQYQGEDEVIENARTGRSNRSGQECSTSSART</sequence>
<keyword evidence="2" id="KW-0472">Membrane</keyword>
<feature type="transmembrane region" description="Helical" evidence="2">
    <location>
        <begin position="35"/>
        <end position="52"/>
    </location>
</feature>
<dbReference type="STRING" id="69895.SAMN05192551_11062"/>
<feature type="compositionally biased region" description="Polar residues" evidence="1">
    <location>
        <begin position="309"/>
        <end position="326"/>
    </location>
</feature>
<feature type="region of interest" description="Disordered" evidence="1">
    <location>
        <begin position="305"/>
        <end position="326"/>
    </location>
</feature>